<accession>C2G5Q7</accession>
<sequence length="99" mass="11188">MFFSETDLPHVKAQSNGVRSGYYSAAFLLQRILADRLDVDPTEIEIADISMKVLEDGTNRRIAEIILTDELPNGSGFVRFLYNDFQNILSEAMEPSNMN</sequence>
<evidence type="ECO:0000313" key="1">
    <source>
        <dbReference type="EMBL" id="EEI89491.1"/>
    </source>
</evidence>
<organism evidence="1 2">
    <name type="scientific">Sphingobacterium spiritivorum ATCC 33300</name>
    <dbReference type="NCBI Taxonomy" id="525372"/>
    <lineage>
        <taxon>Bacteria</taxon>
        <taxon>Pseudomonadati</taxon>
        <taxon>Bacteroidota</taxon>
        <taxon>Sphingobacteriia</taxon>
        <taxon>Sphingobacteriales</taxon>
        <taxon>Sphingobacteriaceae</taxon>
        <taxon>Sphingobacterium</taxon>
    </lineage>
</organism>
<dbReference type="HOGENOM" id="CLU_2325855_0_0_10"/>
<proteinExistence type="predicted"/>
<protein>
    <submittedName>
        <fullName evidence="1">Uncharacterized protein</fullName>
    </submittedName>
</protein>
<name>C2G5Q7_SPHSI</name>
<evidence type="ECO:0000313" key="2">
    <source>
        <dbReference type="Proteomes" id="UP000006241"/>
    </source>
</evidence>
<reference evidence="1 2" key="1">
    <citation type="submission" date="2009-01" db="EMBL/GenBank/DDBJ databases">
        <authorList>
            <person name="Qin X."/>
            <person name="Bachman B."/>
            <person name="Battles P."/>
            <person name="Bell A."/>
            <person name="Bess C."/>
            <person name="Bickham C."/>
            <person name="Chaboub L."/>
            <person name="Chen D."/>
            <person name="Coyle M."/>
            <person name="Deiros D.R."/>
            <person name="Dinh H."/>
            <person name="Forbes L."/>
            <person name="Fowler G."/>
            <person name="Francisco L."/>
            <person name="Fu Q."/>
            <person name="Gubbala S."/>
            <person name="Hale W."/>
            <person name="Han Y."/>
            <person name="Hemphill L."/>
            <person name="Highlander S.K."/>
            <person name="Hirani K."/>
            <person name="Hogues M."/>
            <person name="Jackson L."/>
            <person name="Jakkamsetti A."/>
            <person name="Javaid M."/>
            <person name="Jiang H."/>
            <person name="Korchina V."/>
            <person name="Kovar C."/>
            <person name="Lara F."/>
            <person name="Lee S."/>
            <person name="Mata R."/>
            <person name="Mathew T."/>
            <person name="Moen C."/>
            <person name="Morales K."/>
            <person name="Munidasa M."/>
            <person name="Nazareth L."/>
            <person name="Ngo R."/>
            <person name="Nguyen L."/>
            <person name="Okwuonu G."/>
            <person name="Ongeri F."/>
            <person name="Patil S."/>
            <person name="Petrosino J."/>
            <person name="Pham C."/>
            <person name="Pham P."/>
            <person name="Pu L.-L."/>
            <person name="Puazo M."/>
            <person name="Raj R."/>
            <person name="Reid J."/>
            <person name="Rouhana J."/>
            <person name="Saada N."/>
            <person name="Shang Y."/>
            <person name="Simmons D."/>
            <person name="Thornton R."/>
            <person name="Warren J."/>
            <person name="Weissenberger G."/>
            <person name="Zhang J."/>
            <person name="Zhang L."/>
            <person name="Zhou C."/>
            <person name="Zhu D."/>
            <person name="Muzny D."/>
            <person name="Worley K."/>
            <person name="Gibbs R."/>
        </authorList>
    </citation>
    <scope>NUCLEOTIDE SEQUENCE [LARGE SCALE GENOMIC DNA]</scope>
    <source>
        <strain evidence="1 2">ATCC 33300</strain>
    </source>
</reference>
<dbReference type="Proteomes" id="UP000006241">
    <property type="component" value="Unassembled WGS sequence"/>
</dbReference>
<comment type="caution">
    <text evidence="1">The sequence shown here is derived from an EMBL/GenBank/DDBJ whole genome shotgun (WGS) entry which is preliminary data.</text>
</comment>
<gene>
    <name evidence="1" type="ORF">HMPREF0765_4913</name>
</gene>
<dbReference type="EMBL" id="ACHB01000111">
    <property type="protein sequence ID" value="EEI89491.1"/>
    <property type="molecule type" value="Genomic_DNA"/>
</dbReference>
<dbReference type="AlphaFoldDB" id="C2G5Q7"/>
<feature type="non-terminal residue" evidence="1">
    <location>
        <position position="99"/>
    </location>
</feature>